<dbReference type="Proteomes" id="UP000287866">
    <property type="component" value="Unassembled WGS sequence"/>
</dbReference>
<comment type="caution">
    <text evidence="5">The sequence shown here is derived from an EMBL/GenBank/DDBJ whole genome shotgun (WGS) entry which is preliminary data.</text>
</comment>
<evidence type="ECO:0000256" key="2">
    <source>
        <dbReference type="SAM" id="MobiDB-lite"/>
    </source>
</evidence>
<comment type="similarity">
    <text evidence="1">Belongs to the N-acetylmuramoyl-L-alanine amidase 2 family.</text>
</comment>
<dbReference type="SMART" id="SM00701">
    <property type="entry name" value="PGRP"/>
    <property type="match status" value="1"/>
</dbReference>
<evidence type="ECO:0008006" key="7">
    <source>
        <dbReference type="Google" id="ProtNLM"/>
    </source>
</evidence>
<sequence>MISAALRRPLSALLALATAVVVPVIASGGTGASAQPRPVSTTTQSYSFTARPAPTGLAAPGDPAAAPGGEARSSTVDLGGRAHVVGVTWERGGVARAATVQIRERRDGAWGEWQDLESAADEGPDPDSPDAAGARGGTAPWVSTADAVQTRVLGDTRGRGRAARFDVVDATTTAADRDLAATPAGGASAAATRPTVYTRGDWGADESIRHAKVYEGVVRTAIVHHTAGSNDYTAAEVPSILRGIYVFHTVDRGWGDIGYNFLVDRFGRTWEGRYGGTTKDMVGAHAAPYNSQSTGISVIGDFTSATPPSAVPTAVSKLVAWRLGLERIDPTASTTLDGFGSAPTVIGHRDVNQTTCPGTNLYSQLASIRQRARDYQGTMVYRPSISRTSYAYGTGGVSVSGRVSEPLTWTLTVQSVCHDRPDRVVRGSASGSLSAAWEGRLSDGTFAPPGSYRVTLAASTGSAAADTAIGRSWLVTVGSVAGAPPRFCPPRLSGANRYAVAVATAKARSSSATKVVIVNGTTSGMSDALVAAPYARRTGAVLLLTRAAGLPDETRAEIRRRGVTSAVVVGGETAVGRTVLDQLRADGVAQVARIGGANRYEVSAAVARKVAVGGSAPDVLVASGSPRSMADGLVVSGPAARLGRPVVLVRPDAVPQPSATVLADLGTVRTVVAGGPSAVADDVLAGLPGATRIGGANRYAVSAGVAAWAQRSGVDVSSVLVSSGEERSLVDTLSGGQLGRAGVYVRSDALPRSVREWLTAAPVTTATVLGGSASVDLTTGGDVQRAVHR</sequence>
<feature type="region of interest" description="Disordered" evidence="2">
    <location>
        <begin position="118"/>
        <end position="140"/>
    </location>
</feature>
<evidence type="ECO:0000259" key="3">
    <source>
        <dbReference type="SMART" id="SM00644"/>
    </source>
</evidence>
<dbReference type="GO" id="GO:0008270">
    <property type="term" value="F:zinc ion binding"/>
    <property type="evidence" value="ECO:0007669"/>
    <property type="project" value="InterPro"/>
</dbReference>
<dbReference type="SMART" id="SM00644">
    <property type="entry name" value="Ami_2"/>
    <property type="match status" value="1"/>
</dbReference>
<feature type="compositionally biased region" description="Acidic residues" evidence="2">
    <location>
        <begin position="118"/>
        <end position="128"/>
    </location>
</feature>
<proteinExistence type="inferred from homology"/>
<name>A0A8T6R205_9MICO</name>
<dbReference type="GO" id="GO:0008745">
    <property type="term" value="F:N-acetylmuramoyl-L-alanine amidase activity"/>
    <property type="evidence" value="ECO:0007669"/>
    <property type="project" value="InterPro"/>
</dbReference>
<dbReference type="InterPro" id="IPR006619">
    <property type="entry name" value="PGRP_domain_met/bac"/>
</dbReference>
<evidence type="ECO:0000259" key="4">
    <source>
        <dbReference type="SMART" id="SM00701"/>
    </source>
</evidence>
<dbReference type="AlphaFoldDB" id="A0A8T6R205"/>
<dbReference type="Gene3D" id="3.40.80.10">
    <property type="entry name" value="Peptidoglycan recognition protein-like"/>
    <property type="match status" value="1"/>
</dbReference>
<dbReference type="Pfam" id="PF01510">
    <property type="entry name" value="Amidase_2"/>
    <property type="match status" value="1"/>
</dbReference>
<dbReference type="InterPro" id="IPR036505">
    <property type="entry name" value="Amidase/PGRP_sf"/>
</dbReference>
<evidence type="ECO:0000256" key="1">
    <source>
        <dbReference type="ARBA" id="ARBA00007553"/>
    </source>
</evidence>
<dbReference type="PANTHER" id="PTHR11022:SF41">
    <property type="entry name" value="PEPTIDOGLYCAN-RECOGNITION PROTEIN LC-RELATED"/>
    <property type="match status" value="1"/>
</dbReference>
<feature type="compositionally biased region" description="Low complexity" evidence="2">
    <location>
        <begin position="52"/>
        <end position="71"/>
    </location>
</feature>
<dbReference type="RefSeq" id="WP_165566440.1">
    <property type="nucleotide sequence ID" value="NZ_SAYU02000020.1"/>
</dbReference>
<accession>A0A8T6R205</accession>
<feature type="domain" description="Peptidoglycan recognition protein family" evidence="4">
    <location>
        <begin position="194"/>
        <end position="352"/>
    </location>
</feature>
<dbReference type="InterPro" id="IPR002502">
    <property type="entry name" value="Amidase_domain"/>
</dbReference>
<reference evidence="5" key="1">
    <citation type="submission" date="2020-03" db="EMBL/GenBank/DDBJ databases">
        <title>Phycicoccus flavus sp. nov., a novel endophytic actinobacterium isolated from branch of Kandelia candel.</title>
        <authorList>
            <person name="Tuo L."/>
        </authorList>
    </citation>
    <scope>NUCLEOTIDE SEQUENCE</scope>
    <source>
        <strain evidence="5">CMS6Z-2</strain>
    </source>
</reference>
<dbReference type="Pfam" id="PF04122">
    <property type="entry name" value="CW_binding_2"/>
    <property type="match status" value="2"/>
</dbReference>
<evidence type="ECO:0000313" key="6">
    <source>
        <dbReference type="Proteomes" id="UP000287866"/>
    </source>
</evidence>
<gene>
    <name evidence="5" type="ORF">EPD83_008070</name>
</gene>
<keyword evidence="6" id="KW-1185">Reference proteome</keyword>
<dbReference type="CDD" id="cd06583">
    <property type="entry name" value="PGRP"/>
    <property type="match status" value="1"/>
</dbReference>
<dbReference type="InterPro" id="IPR015510">
    <property type="entry name" value="PGRP"/>
</dbReference>
<dbReference type="GO" id="GO:0009253">
    <property type="term" value="P:peptidoglycan catabolic process"/>
    <property type="evidence" value="ECO:0007669"/>
    <property type="project" value="InterPro"/>
</dbReference>
<dbReference type="PANTHER" id="PTHR11022">
    <property type="entry name" value="PEPTIDOGLYCAN RECOGNITION PROTEIN"/>
    <property type="match status" value="1"/>
</dbReference>
<organism evidence="5 6">
    <name type="scientific">Phycicoccus flavus</name>
    <dbReference type="NCBI Taxonomy" id="2502783"/>
    <lineage>
        <taxon>Bacteria</taxon>
        <taxon>Bacillati</taxon>
        <taxon>Actinomycetota</taxon>
        <taxon>Actinomycetes</taxon>
        <taxon>Micrococcales</taxon>
        <taxon>Intrasporangiaceae</taxon>
        <taxon>Phycicoccus</taxon>
    </lineage>
</organism>
<feature type="region of interest" description="Disordered" evidence="2">
    <location>
        <begin position="51"/>
        <end position="75"/>
    </location>
</feature>
<protein>
    <recommendedName>
        <fullName evidence="7">N-acetylmuramoyl-L-alanine amidase</fullName>
    </recommendedName>
</protein>
<dbReference type="SUPFAM" id="SSF55846">
    <property type="entry name" value="N-acetylmuramoyl-L-alanine amidase-like"/>
    <property type="match status" value="1"/>
</dbReference>
<dbReference type="InterPro" id="IPR007253">
    <property type="entry name" value="Cell_wall-bd_2"/>
</dbReference>
<evidence type="ECO:0000313" key="5">
    <source>
        <dbReference type="EMBL" id="NHA68007.1"/>
    </source>
</evidence>
<feature type="domain" description="N-acetylmuramoyl-L-alanine amidase" evidence="3">
    <location>
        <begin position="206"/>
        <end position="358"/>
    </location>
</feature>
<dbReference type="EMBL" id="SAYU02000020">
    <property type="protein sequence ID" value="NHA68007.1"/>
    <property type="molecule type" value="Genomic_DNA"/>
</dbReference>